<dbReference type="EMBL" id="JOKH01000010">
    <property type="protein sequence ID" value="KEQ12238.1"/>
    <property type="molecule type" value="Genomic_DNA"/>
</dbReference>
<dbReference type="GO" id="GO:0008081">
    <property type="term" value="F:phosphoric diester hydrolase activity"/>
    <property type="evidence" value="ECO:0007669"/>
    <property type="project" value="InterPro"/>
</dbReference>
<proteinExistence type="predicted"/>
<dbReference type="Proteomes" id="UP000028073">
    <property type="component" value="Unassembled WGS sequence"/>
</dbReference>
<dbReference type="Pfam" id="PF03009">
    <property type="entry name" value="GDPD"/>
    <property type="match status" value="1"/>
</dbReference>
<name>A0A081N1B5_9GAMM</name>
<reference evidence="2 3" key="1">
    <citation type="submission" date="2014-06" db="EMBL/GenBank/DDBJ databases">
        <title>Whole Genome Sequences of Three Symbiotic Endozoicomonas Bacteria.</title>
        <authorList>
            <person name="Neave M.J."/>
            <person name="Apprill A."/>
            <person name="Voolstra C.R."/>
        </authorList>
    </citation>
    <scope>NUCLEOTIDE SEQUENCE [LARGE SCALE GENOMIC DNA]</scope>
    <source>
        <strain evidence="2 3">DSM 25634</strain>
    </source>
</reference>
<dbReference type="InterPro" id="IPR030395">
    <property type="entry name" value="GP_PDE_dom"/>
</dbReference>
<comment type="caution">
    <text evidence="2">The sequence shown here is derived from an EMBL/GenBank/DDBJ whole genome shotgun (WGS) entry which is preliminary data.</text>
</comment>
<sequence>MNGFFNSLSSPLILGHRGAPTHFQENTLAGFRMAKELGAHGVELDVYMTRDEKIVVFHDEDTERLTGEKNLITQMTWDEVSRLNIQKSVDRGDGTSAKYLREHKITLLEEVIWELPDDFLINIEMKAYAPDWSRRHTGTHIAEIIKKTGSQDRVIVTSFDFFMLDYLEKACPEIHSGFAYDGSMLGGLGEWLNRFSHLTEMQSNHSERTASDNFLNMLLKHNLVGQFVQSSVVDAEYKLLDSDTVTAFHDRNMLVGAYTLFPEDKRYSGTGESQHELEALRLVEAGVDWIECDDIARLLEII</sequence>
<feature type="domain" description="GP-PDE" evidence="1">
    <location>
        <begin position="11"/>
        <end position="302"/>
    </location>
</feature>
<dbReference type="STRING" id="1137799.GZ78_27820"/>
<dbReference type="Gene3D" id="3.20.20.190">
    <property type="entry name" value="Phosphatidylinositol (PI) phosphodiesterase"/>
    <property type="match status" value="1"/>
</dbReference>
<dbReference type="PROSITE" id="PS51704">
    <property type="entry name" value="GP_PDE"/>
    <property type="match status" value="1"/>
</dbReference>
<dbReference type="PANTHER" id="PTHR46211:SF14">
    <property type="entry name" value="GLYCEROPHOSPHODIESTER PHOSPHODIESTERASE"/>
    <property type="match status" value="1"/>
</dbReference>
<keyword evidence="3" id="KW-1185">Reference proteome</keyword>
<protein>
    <recommendedName>
        <fullName evidence="1">GP-PDE domain-containing protein</fullName>
    </recommendedName>
</protein>
<evidence type="ECO:0000313" key="3">
    <source>
        <dbReference type="Proteomes" id="UP000028073"/>
    </source>
</evidence>
<dbReference type="SUPFAM" id="SSF51695">
    <property type="entry name" value="PLC-like phosphodiesterases"/>
    <property type="match status" value="1"/>
</dbReference>
<evidence type="ECO:0000259" key="1">
    <source>
        <dbReference type="PROSITE" id="PS51704"/>
    </source>
</evidence>
<evidence type="ECO:0000313" key="2">
    <source>
        <dbReference type="EMBL" id="KEQ12238.1"/>
    </source>
</evidence>
<organism evidence="2 3">
    <name type="scientific">Endozoicomonas numazuensis</name>
    <dbReference type="NCBI Taxonomy" id="1137799"/>
    <lineage>
        <taxon>Bacteria</taxon>
        <taxon>Pseudomonadati</taxon>
        <taxon>Pseudomonadota</taxon>
        <taxon>Gammaproteobacteria</taxon>
        <taxon>Oceanospirillales</taxon>
        <taxon>Endozoicomonadaceae</taxon>
        <taxon>Endozoicomonas</taxon>
    </lineage>
</organism>
<gene>
    <name evidence="2" type="ORF">GZ78_27820</name>
</gene>
<dbReference type="AlphaFoldDB" id="A0A081N1B5"/>
<dbReference type="eggNOG" id="COG0584">
    <property type="taxonomic scope" value="Bacteria"/>
</dbReference>
<dbReference type="InterPro" id="IPR017946">
    <property type="entry name" value="PLC-like_Pdiesterase_TIM-brl"/>
</dbReference>
<accession>A0A081N1B5</accession>
<dbReference type="PANTHER" id="PTHR46211">
    <property type="entry name" value="GLYCEROPHOSPHORYL DIESTER PHOSPHODIESTERASE"/>
    <property type="match status" value="1"/>
</dbReference>
<dbReference type="GO" id="GO:0006629">
    <property type="term" value="P:lipid metabolic process"/>
    <property type="evidence" value="ECO:0007669"/>
    <property type="project" value="InterPro"/>
</dbReference>